<organism evidence="5 6">
    <name type="scientific">Lentinula detonsa</name>
    <dbReference type="NCBI Taxonomy" id="2804962"/>
    <lineage>
        <taxon>Eukaryota</taxon>
        <taxon>Fungi</taxon>
        <taxon>Dikarya</taxon>
        <taxon>Basidiomycota</taxon>
        <taxon>Agaricomycotina</taxon>
        <taxon>Agaricomycetes</taxon>
        <taxon>Agaricomycetidae</taxon>
        <taxon>Agaricales</taxon>
        <taxon>Marasmiineae</taxon>
        <taxon>Omphalotaceae</taxon>
        <taxon>Lentinula</taxon>
    </lineage>
</organism>
<evidence type="ECO:0000256" key="3">
    <source>
        <dbReference type="SAM" id="MobiDB-lite"/>
    </source>
</evidence>
<gene>
    <name evidence="5" type="ORF">F5890DRAFT_1628172</name>
</gene>
<evidence type="ECO:0000313" key="5">
    <source>
        <dbReference type="EMBL" id="KAJ3987505.1"/>
    </source>
</evidence>
<keyword evidence="5" id="KW-0540">Nuclease</keyword>
<dbReference type="AlphaFoldDB" id="A0AA38UUX9"/>
<dbReference type="Proteomes" id="UP001163850">
    <property type="component" value="Unassembled WGS sequence"/>
</dbReference>
<evidence type="ECO:0000256" key="2">
    <source>
        <dbReference type="ARBA" id="ARBA00022801"/>
    </source>
</evidence>
<dbReference type="PANTHER" id="PTHR12121:SF45">
    <property type="entry name" value="NOCTURNIN"/>
    <property type="match status" value="1"/>
</dbReference>
<evidence type="ECO:0000259" key="4">
    <source>
        <dbReference type="Pfam" id="PF03372"/>
    </source>
</evidence>
<proteinExistence type="inferred from homology"/>
<dbReference type="EMBL" id="MU801922">
    <property type="protein sequence ID" value="KAJ3987505.1"/>
    <property type="molecule type" value="Genomic_DNA"/>
</dbReference>
<comment type="caution">
    <text evidence="5">The sequence shown here is derived from an EMBL/GenBank/DDBJ whole genome shotgun (WGS) entry which is preliminary data.</text>
</comment>
<sequence>MAPKRPPLTPEQLALSDARKAKKAKRDPVVQTTASLINEEKGRTIERKWIQIKDPNQIQNGYRVKVLTWNLLAQCLVRRELFPNSNCLKAVQREHMLYHEILLQNADILCLQACIHEVDRLEKLLPVIESAGYAHRYAAGPNKKHGCLIAFKKELYEETGSKLILYDEQKVRTTDEEGVNPHGSTFRTRNIGHIVALKHTQRDEGVVVATTHLFWHPKYVYERASRQAAILKREVVQFKHSIGHEDWPCIISGDFNFTPDDPIYSLVVGDPLLPMQEERLQPSYVVHSTIDPTVAAGTIEVSKDENEEAEGADPDKVITNARAAQPADGLLSLPELKEIFANLGPPLKSAYDSGLRGYLGSLEESRSDLPTRTFGDRVTIPSSRRGGYEPEWSSYTFYWKLVLDYVFILDAPEGQSTITGVLSGHRTEDLEPGLPQLGVCGSDHIALSAEIVFTRTQK</sequence>
<name>A0AA38UUX9_9AGAR</name>
<dbReference type="GO" id="GO:0000175">
    <property type="term" value="F:3'-5'-RNA exonuclease activity"/>
    <property type="evidence" value="ECO:0007669"/>
    <property type="project" value="TreeGrafter"/>
</dbReference>
<comment type="similarity">
    <text evidence="1">Belongs to the CCR4/nocturin family.</text>
</comment>
<dbReference type="Gene3D" id="3.60.10.10">
    <property type="entry name" value="Endonuclease/exonuclease/phosphatase"/>
    <property type="match status" value="1"/>
</dbReference>
<evidence type="ECO:0000256" key="1">
    <source>
        <dbReference type="ARBA" id="ARBA00010774"/>
    </source>
</evidence>
<accession>A0AA38UUX9</accession>
<dbReference type="GO" id="GO:0006139">
    <property type="term" value="P:nucleobase-containing compound metabolic process"/>
    <property type="evidence" value="ECO:0007669"/>
    <property type="project" value="UniProtKB-ARBA"/>
</dbReference>
<dbReference type="InterPro" id="IPR036691">
    <property type="entry name" value="Endo/exonu/phosph_ase_sf"/>
</dbReference>
<keyword evidence="2" id="KW-0378">Hydrolase</keyword>
<feature type="domain" description="Endonuclease/exonuclease/phosphatase" evidence="4">
    <location>
        <begin position="67"/>
        <end position="406"/>
    </location>
</feature>
<dbReference type="SUPFAM" id="SSF56219">
    <property type="entry name" value="DNase I-like"/>
    <property type="match status" value="1"/>
</dbReference>
<dbReference type="Pfam" id="PF03372">
    <property type="entry name" value="Exo_endo_phos"/>
    <property type="match status" value="1"/>
</dbReference>
<dbReference type="GO" id="GO:0004519">
    <property type="term" value="F:endonuclease activity"/>
    <property type="evidence" value="ECO:0007669"/>
    <property type="project" value="UniProtKB-KW"/>
</dbReference>
<protein>
    <submittedName>
        <fullName evidence="5">Endonuclease/exonuclease/phosphatase</fullName>
    </submittedName>
</protein>
<keyword evidence="5" id="KW-0255">Endonuclease</keyword>
<evidence type="ECO:0000313" key="6">
    <source>
        <dbReference type="Proteomes" id="UP001163850"/>
    </source>
</evidence>
<dbReference type="InterPro" id="IPR050410">
    <property type="entry name" value="CCR4/nocturin_mRNA_transcr"/>
</dbReference>
<dbReference type="PANTHER" id="PTHR12121">
    <property type="entry name" value="CARBON CATABOLITE REPRESSOR PROTEIN 4"/>
    <property type="match status" value="1"/>
</dbReference>
<dbReference type="InterPro" id="IPR005135">
    <property type="entry name" value="Endo/exonuclease/phosphatase"/>
</dbReference>
<feature type="region of interest" description="Disordered" evidence="3">
    <location>
        <begin position="1"/>
        <end position="27"/>
    </location>
</feature>
<reference evidence="5" key="1">
    <citation type="submission" date="2022-08" db="EMBL/GenBank/DDBJ databases">
        <authorList>
            <consortium name="DOE Joint Genome Institute"/>
            <person name="Min B."/>
            <person name="Riley R."/>
            <person name="Sierra-Patev S."/>
            <person name="Naranjo-Ortiz M."/>
            <person name="Looney B."/>
            <person name="Konkel Z."/>
            <person name="Slot J.C."/>
            <person name="Sakamoto Y."/>
            <person name="Steenwyk J.L."/>
            <person name="Rokas A."/>
            <person name="Carro J."/>
            <person name="Camarero S."/>
            <person name="Ferreira P."/>
            <person name="Molpeceres G."/>
            <person name="Ruiz-Duenas F.J."/>
            <person name="Serrano A."/>
            <person name="Henrissat B."/>
            <person name="Drula E."/>
            <person name="Hughes K.W."/>
            <person name="Mata J.L."/>
            <person name="Ishikawa N.K."/>
            <person name="Vargas-Isla R."/>
            <person name="Ushijima S."/>
            <person name="Smith C.A."/>
            <person name="Ahrendt S."/>
            <person name="Andreopoulos W."/>
            <person name="He G."/>
            <person name="Labutti K."/>
            <person name="Lipzen A."/>
            <person name="Ng V."/>
            <person name="Sandor L."/>
            <person name="Barry K."/>
            <person name="Martinez A.T."/>
            <person name="Xiao Y."/>
            <person name="Gibbons J.G."/>
            <person name="Terashima K."/>
            <person name="Hibbett D.S."/>
            <person name="Grigoriev I.V."/>
        </authorList>
    </citation>
    <scope>NUCLEOTIDE SEQUENCE</scope>
    <source>
        <strain evidence="5">TFB7829</strain>
    </source>
</reference>